<reference evidence="2" key="1">
    <citation type="submission" date="2015-01" db="EMBL/GenBank/DDBJ databases">
        <authorList>
            <person name="Aksoy S."/>
            <person name="Warren W."/>
            <person name="Wilson R.K."/>
        </authorList>
    </citation>
    <scope>NUCLEOTIDE SEQUENCE [LARGE SCALE GENOMIC DNA]</scope>
    <source>
        <strain evidence="2">IAEA</strain>
    </source>
</reference>
<dbReference type="VEuPathDB" id="VectorBase:GPPI018135"/>
<protein>
    <submittedName>
        <fullName evidence="1">Uncharacterized protein</fullName>
    </submittedName>
</protein>
<dbReference type="EnsemblMetazoa" id="GPPI018135-RA">
    <property type="protein sequence ID" value="GPPI018135-PA"/>
    <property type="gene ID" value="GPPI018135"/>
</dbReference>
<keyword evidence="2" id="KW-1185">Reference proteome</keyword>
<dbReference type="AlphaFoldDB" id="A0A1B0B409"/>
<proteinExistence type="predicted"/>
<organism evidence="1 2">
    <name type="scientific">Glossina palpalis gambiensis</name>
    <dbReference type="NCBI Taxonomy" id="67801"/>
    <lineage>
        <taxon>Eukaryota</taxon>
        <taxon>Metazoa</taxon>
        <taxon>Ecdysozoa</taxon>
        <taxon>Arthropoda</taxon>
        <taxon>Hexapoda</taxon>
        <taxon>Insecta</taxon>
        <taxon>Pterygota</taxon>
        <taxon>Neoptera</taxon>
        <taxon>Endopterygota</taxon>
        <taxon>Diptera</taxon>
        <taxon>Brachycera</taxon>
        <taxon>Muscomorpha</taxon>
        <taxon>Hippoboscoidea</taxon>
        <taxon>Glossinidae</taxon>
        <taxon>Glossina</taxon>
    </lineage>
</organism>
<evidence type="ECO:0000313" key="2">
    <source>
        <dbReference type="Proteomes" id="UP000092460"/>
    </source>
</evidence>
<dbReference type="Proteomes" id="UP000092460">
    <property type="component" value="Unassembled WGS sequence"/>
</dbReference>
<reference evidence="1" key="2">
    <citation type="submission" date="2020-05" db="UniProtKB">
        <authorList>
            <consortium name="EnsemblMetazoa"/>
        </authorList>
    </citation>
    <scope>IDENTIFICATION</scope>
    <source>
        <strain evidence="1">IAEA</strain>
    </source>
</reference>
<evidence type="ECO:0000313" key="1">
    <source>
        <dbReference type="EnsemblMetazoa" id="GPPI018135-PA"/>
    </source>
</evidence>
<accession>A0A1B0B409</accession>
<dbReference type="EMBL" id="JXJN01008140">
    <property type="status" value="NOT_ANNOTATED_CDS"/>
    <property type="molecule type" value="Genomic_DNA"/>
</dbReference>
<name>A0A1B0B409_9MUSC</name>
<sequence>MKCERVPAWLPRIAINYRMPQRPSDLIRPQQYFLEVFIVTDKSLRSESYSTFSSDAEFEQDFFCKNIFGFSHYFENSNSSVTKSTAAHQQTNEMTQYFEKDYW</sequence>